<gene>
    <name evidence="1" type="ORF">K503DRAFT_703716</name>
</gene>
<evidence type="ECO:0000313" key="1">
    <source>
        <dbReference type="EMBL" id="OAX31439.1"/>
    </source>
</evidence>
<organism evidence="1 2">
    <name type="scientific">Rhizopogon vinicolor AM-OR11-026</name>
    <dbReference type="NCBI Taxonomy" id="1314800"/>
    <lineage>
        <taxon>Eukaryota</taxon>
        <taxon>Fungi</taxon>
        <taxon>Dikarya</taxon>
        <taxon>Basidiomycota</taxon>
        <taxon>Agaricomycotina</taxon>
        <taxon>Agaricomycetes</taxon>
        <taxon>Agaricomycetidae</taxon>
        <taxon>Boletales</taxon>
        <taxon>Suillineae</taxon>
        <taxon>Rhizopogonaceae</taxon>
        <taxon>Rhizopogon</taxon>
    </lineage>
</organism>
<dbReference type="OrthoDB" id="3270175at2759"/>
<sequence length="71" mass="8222">EIATDRRSRLGSDKFEQLQVLKHAWRNSIVDMAATNSSIVEQVMLQEFVELMLVDNDMVKWDQDEGELVNV</sequence>
<evidence type="ECO:0000313" key="2">
    <source>
        <dbReference type="Proteomes" id="UP000092154"/>
    </source>
</evidence>
<keyword evidence="2" id="KW-1185">Reference proteome</keyword>
<name>A0A1B7MFR4_9AGAM</name>
<protein>
    <submittedName>
        <fullName evidence="1">Uncharacterized protein</fullName>
    </submittedName>
</protein>
<proteinExistence type="predicted"/>
<dbReference type="InParanoid" id="A0A1B7MFR4"/>
<reference evidence="1 2" key="1">
    <citation type="submission" date="2016-06" db="EMBL/GenBank/DDBJ databases">
        <title>Comparative genomics of the ectomycorrhizal sister species Rhizopogon vinicolor and Rhizopogon vesiculosus (Basidiomycota: Boletales) reveals a divergence of the mating type B locus.</title>
        <authorList>
            <consortium name="DOE Joint Genome Institute"/>
            <person name="Mujic A.B."/>
            <person name="Kuo A."/>
            <person name="Tritt A."/>
            <person name="Lipzen A."/>
            <person name="Chen C."/>
            <person name="Johnson J."/>
            <person name="Sharma A."/>
            <person name="Barry K."/>
            <person name="Grigoriev I.V."/>
            <person name="Spatafora J.W."/>
        </authorList>
    </citation>
    <scope>NUCLEOTIDE SEQUENCE [LARGE SCALE GENOMIC DNA]</scope>
    <source>
        <strain evidence="1 2">AM-OR11-026</strain>
    </source>
</reference>
<dbReference type="AlphaFoldDB" id="A0A1B7MFR4"/>
<accession>A0A1B7MFR4</accession>
<dbReference type="EMBL" id="KV449401">
    <property type="protein sequence ID" value="OAX31439.1"/>
    <property type="molecule type" value="Genomic_DNA"/>
</dbReference>
<dbReference type="Proteomes" id="UP000092154">
    <property type="component" value="Unassembled WGS sequence"/>
</dbReference>
<feature type="non-terminal residue" evidence="1">
    <location>
        <position position="1"/>
    </location>
</feature>